<evidence type="ECO:0000313" key="1">
    <source>
        <dbReference type="EMBL" id="QFG74196.1"/>
    </source>
</evidence>
<organism evidence="1">
    <name type="scientific">Megaviridae environmental sample</name>
    <dbReference type="NCBI Taxonomy" id="1737588"/>
    <lineage>
        <taxon>Viruses</taxon>
        <taxon>Varidnaviria</taxon>
        <taxon>Bamfordvirae</taxon>
        <taxon>Nucleocytoviricota</taxon>
        <taxon>Megaviricetes</taxon>
        <taxon>Imitervirales</taxon>
        <taxon>Mimiviridae</taxon>
        <taxon>environmental samples</taxon>
    </lineage>
</organism>
<name>A0A5J6VJ54_9VIRU</name>
<reference evidence="1" key="1">
    <citation type="journal article" date="2019" name="Philos. Trans. R. Soc. Lond., B, Biol. Sci.">
        <title>Targeted metagenomic recovery of four divergent viruses reveals shared and distinctive characteristics of giant viruses of marine eukaryotes.</title>
        <authorList>
            <person name="Needham D.M."/>
            <person name="Poirier C."/>
            <person name="Hehenberger E."/>
            <person name="Jimenez V."/>
            <person name="Swalwell J.E."/>
            <person name="Santoro A.E."/>
            <person name="Worden A.Z."/>
        </authorList>
    </citation>
    <scope>NUCLEOTIDE SEQUENCE</scope>
    <source>
        <strain evidence="1">OPacV-662</strain>
    </source>
</reference>
<sequence length="295" mass="31047">MPITLSPTFENGDLTIIATAINGATPEWNGTANNALWVLDDTQLATGADDTNTLVITGLSGNENITGSFSVDTTGTSNIRLTKEFTIDLSVDSVTGTVDVNLQVDLDALISGLDAGMAITANGIKLTTDTTADNFASITPLTDNTIVLEPDGNGYKTSETMNIVILMNQVATIYVSEDATTKVNGAALATSEISQPAIGVDDSSKALTWVIEAGTSFTIPAGVPPNINFTIDAIARGGRSIRSSIPIKIKIKKQSKLSLDVIKSTLNKTVNKLGMPVASCIAVFVLLKLRRMLKR</sequence>
<protein>
    <submittedName>
        <fullName evidence="1">Uncharacterized protein</fullName>
    </submittedName>
</protein>
<accession>A0A5J6VJ54</accession>
<dbReference type="EMBL" id="MN448283">
    <property type="protein sequence ID" value="QFG74196.1"/>
    <property type="molecule type" value="Genomic_DNA"/>
</dbReference>
<proteinExistence type="predicted"/>